<dbReference type="AlphaFoldDB" id="A0A7U3VMK3"/>
<feature type="compositionally biased region" description="Polar residues" evidence="1">
    <location>
        <begin position="1"/>
        <end position="16"/>
    </location>
</feature>
<keyword evidence="2" id="KW-0812">Transmembrane</keyword>
<name>A0A7U3VMK3_9ACTN</name>
<reference evidence="3 4" key="4">
    <citation type="journal article" date="2020" name="Sci. Rep.">
        <title>beta-carboline chemical signals induce reveromycin production through a LuxR family regulator in Streptomyces sp. SN-593.</title>
        <authorList>
            <person name="Panthee S."/>
            <person name="Kito N."/>
            <person name="Hayashi T."/>
            <person name="Shimizu T."/>
            <person name="Ishikawa J."/>
            <person name="Hamamoto H."/>
            <person name="Osada H."/>
            <person name="Takahashi S."/>
        </authorList>
    </citation>
    <scope>NUCLEOTIDE SEQUENCE [LARGE SCALE GENOMIC DNA]</scope>
    <source>
        <strain evidence="3 4">SN-593</strain>
    </source>
</reference>
<feature type="region of interest" description="Disordered" evidence="1">
    <location>
        <begin position="221"/>
        <end position="256"/>
    </location>
</feature>
<dbReference type="Pfam" id="PF09534">
    <property type="entry name" value="Trp_oprn_chp"/>
    <property type="match status" value="1"/>
</dbReference>
<dbReference type="EMBL" id="AP018365">
    <property type="protein sequence ID" value="BBA96725.1"/>
    <property type="molecule type" value="Genomic_DNA"/>
</dbReference>
<feature type="region of interest" description="Disordered" evidence="1">
    <location>
        <begin position="1"/>
        <end position="59"/>
    </location>
</feature>
<keyword evidence="2" id="KW-1133">Transmembrane helix</keyword>
<evidence type="ECO:0000256" key="2">
    <source>
        <dbReference type="SAM" id="Phobius"/>
    </source>
</evidence>
<accession>A0A7U3VMK3</accession>
<sequence length="256" mass="25359">MNTSPAAPEHSATSTEPPAPAPGPDPAASGDPAAPDGPAASGDPTVPDDPAAPGVVRRTDPARRTAYRALAVALGCGVVGASLVLLAAGKTWARGTASSAGHAMPVHAGGSQMTALPGALALVGLASLVAIFAVRRIGRYTVAALLALSGLGAAATALARRGDHGALDAAAATATSLTHATAAHTSTTGWPYVSVAGGLLLLIAGLTALRYGSRWPAMSSRYDRPTGRAAAPPAIDPDRPEDLWKALDRGEDPTAP</sequence>
<feature type="compositionally biased region" description="Low complexity" evidence="1">
    <location>
        <begin position="26"/>
        <end position="44"/>
    </location>
</feature>
<evidence type="ECO:0000313" key="3">
    <source>
        <dbReference type="EMBL" id="BBA96725.1"/>
    </source>
</evidence>
<proteinExistence type="predicted"/>
<organism evidence="3 4">
    <name type="scientific">Actinacidiphila reveromycinica</name>
    <dbReference type="NCBI Taxonomy" id="659352"/>
    <lineage>
        <taxon>Bacteria</taxon>
        <taxon>Bacillati</taxon>
        <taxon>Actinomycetota</taxon>
        <taxon>Actinomycetes</taxon>
        <taxon>Kitasatosporales</taxon>
        <taxon>Streptomycetaceae</taxon>
        <taxon>Actinacidiphila</taxon>
    </lineage>
</organism>
<protein>
    <submittedName>
        <fullName evidence="3">Putative membrane protein</fullName>
    </submittedName>
</protein>
<reference evidence="3 4" key="3">
    <citation type="journal article" date="2011" name="Nat. Chem. Biol.">
        <title>Reveromycin A biosynthesis uses RevG and RevJ for stereospecific spiroacetal formation.</title>
        <authorList>
            <person name="Takahashi S."/>
            <person name="Toyoda A."/>
            <person name="Sekiyama Y."/>
            <person name="Takagi H."/>
            <person name="Nogawa T."/>
            <person name="Uramoto M."/>
            <person name="Suzuki R."/>
            <person name="Koshino H."/>
            <person name="Kumano T."/>
            <person name="Panthee S."/>
            <person name="Dairi T."/>
            <person name="Ishikawa J."/>
            <person name="Ikeda H."/>
            <person name="Sakaki Y."/>
            <person name="Osada H."/>
        </authorList>
    </citation>
    <scope>NUCLEOTIDE SEQUENCE [LARGE SCALE GENOMIC DNA]</scope>
    <source>
        <strain evidence="3 4">SN-593</strain>
    </source>
</reference>
<dbReference type="NCBIfam" id="TIGR02234">
    <property type="entry name" value="trp_oprn_chp"/>
    <property type="match status" value="1"/>
</dbReference>
<dbReference type="InterPro" id="IPR019051">
    <property type="entry name" value="Trp_biosyn_TM_oprn/chp"/>
</dbReference>
<keyword evidence="4" id="KW-1185">Reference proteome</keyword>
<feature type="transmembrane region" description="Helical" evidence="2">
    <location>
        <begin position="140"/>
        <end position="159"/>
    </location>
</feature>
<dbReference type="Proteomes" id="UP000595703">
    <property type="component" value="Chromosome"/>
</dbReference>
<dbReference type="KEGG" id="arev:RVR_2161"/>
<gene>
    <name evidence="3" type="ORF">RVR_2161</name>
</gene>
<reference evidence="3 4" key="1">
    <citation type="journal article" date="2010" name="J. Bacteriol.">
        <title>Biochemical characterization of a novel indole prenyltransferase from Streptomyces sp. SN-593.</title>
        <authorList>
            <person name="Takahashi S."/>
            <person name="Takagi H."/>
            <person name="Toyoda A."/>
            <person name="Uramoto M."/>
            <person name="Nogawa T."/>
            <person name="Ueki M."/>
            <person name="Sakaki Y."/>
            <person name="Osada H."/>
        </authorList>
    </citation>
    <scope>NUCLEOTIDE SEQUENCE [LARGE SCALE GENOMIC DNA]</scope>
    <source>
        <strain evidence="3 4">SN-593</strain>
    </source>
</reference>
<feature type="transmembrane region" description="Helical" evidence="2">
    <location>
        <begin position="190"/>
        <end position="211"/>
    </location>
</feature>
<evidence type="ECO:0000256" key="1">
    <source>
        <dbReference type="SAM" id="MobiDB-lite"/>
    </source>
</evidence>
<feature type="transmembrane region" description="Helical" evidence="2">
    <location>
        <begin position="113"/>
        <end position="133"/>
    </location>
</feature>
<reference evidence="3 4" key="2">
    <citation type="journal article" date="2011" name="J. Antibiot.">
        <title>Furaquinocins I and J: novel polyketide isoprenoid hybrid compounds from Streptomyces reveromyceticus SN-593.</title>
        <authorList>
            <person name="Panthee S."/>
            <person name="Takahashi S."/>
            <person name="Takagi H."/>
            <person name="Nogawa T."/>
            <person name="Oowada E."/>
            <person name="Uramoto M."/>
            <person name="Osada H."/>
        </authorList>
    </citation>
    <scope>NUCLEOTIDE SEQUENCE [LARGE SCALE GENOMIC DNA]</scope>
    <source>
        <strain evidence="3 4">SN-593</strain>
    </source>
</reference>
<keyword evidence="2" id="KW-0472">Membrane</keyword>
<dbReference type="InterPro" id="IPR011746">
    <property type="entry name" value="Trp_synth-assoc_CHP"/>
</dbReference>
<feature type="compositionally biased region" description="Basic and acidic residues" evidence="1">
    <location>
        <begin position="236"/>
        <end position="256"/>
    </location>
</feature>
<feature type="transmembrane region" description="Helical" evidence="2">
    <location>
        <begin position="67"/>
        <end position="93"/>
    </location>
</feature>
<evidence type="ECO:0000313" key="4">
    <source>
        <dbReference type="Proteomes" id="UP000595703"/>
    </source>
</evidence>